<dbReference type="InterPro" id="IPR051829">
    <property type="entry name" value="Multiheme_Cytochr_ET"/>
</dbReference>
<accession>A0A450T557</accession>
<organism evidence="3">
    <name type="scientific">Candidatus Kentrum sp. FM</name>
    <dbReference type="NCBI Taxonomy" id="2126340"/>
    <lineage>
        <taxon>Bacteria</taxon>
        <taxon>Pseudomonadati</taxon>
        <taxon>Pseudomonadota</taxon>
        <taxon>Gammaproteobacteria</taxon>
        <taxon>Candidatus Kentrum</taxon>
    </lineage>
</organism>
<evidence type="ECO:0000256" key="1">
    <source>
        <dbReference type="ARBA" id="ARBA00022729"/>
    </source>
</evidence>
<dbReference type="PANTHER" id="PTHR35038">
    <property type="entry name" value="DISSIMILATORY SULFITE REDUCTASE SIRA"/>
    <property type="match status" value="1"/>
</dbReference>
<gene>
    <name evidence="3" type="ORF">BECKFM1743C_GA0114222_103011</name>
</gene>
<evidence type="ECO:0000313" key="3">
    <source>
        <dbReference type="EMBL" id="VFJ61831.1"/>
    </source>
</evidence>
<dbReference type="SUPFAM" id="SSF48695">
    <property type="entry name" value="Multiheme cytochromes"/>
    <property type="match status" value="1"/>
</dbReference>
<dbReference type="GO" id="GO:0016491">
    <property type="term" value="F:oxidoreductase activity"/>
    <property type="evidence" value="ECO:0007669"/>
    <property type="project" value="TreeGrafter"/>
</dbReference>
<dbReference type="AlphaFoldDB" id="A0A450T557"/>
<dbReference type="Gene3D" id="1.10.1130.10">
    <property type="entry name" value="Flavocytochrome C3, Chain A"/>
    <property type="match status" value="1"/>
</dbReference>
<dbReference type="EMBL" id="CAADFA010000301">
    <property type="protein sequence ID" value="VFJ61831.1"/>
    <property type="molecule type" value="Genomic_DNA"/>
</dbReference>
<feature type="signal peptide" evidence="2">
    <location>
        <begin position="1"/>
        <end position="32"/>
    </location>
</feature>
<keyword evidence="1 2" id="KW-0732">Signal</keyword>
<dbReference type="InterPro" id="IPR036280">
    <property type="entry name" value="Multihaem_cyt_sf"/>
</dbReference>
<proteinExistence type="predicted"/>
<dbReference type="PANTHER" id="PTHR35038:SF8">
    <property type="entry name" value="C-TYPE POLYHEME CYTOCHROME OMCC"/>
    <property type="match status" value="1"/>
</dbReference>
<sequence>MKRPVPSTLTLPLFLYILAWAVIAIPPPPANAAPPDSVTPKMAREKGCLSCHEGIEQFTESRMWDDILEEGEAHADDNGCVICHGGNPRGLNPKQAHRGAPKSLTAKKGSECFYPDPGAIRIADKSCGQCHSSYVERLTKSLMNTEAGKLQGNLWSWGLQDNQKTIYGNYSLVDEDGLVPTVGTKRYKAHMKAHIAAYPDQTVAEIQQIPEISADEVMSHPNKAGITYSRQQCQRCHVGVNGREKRGDYRGGGCSACHVPYSNDGFYEGGDPTIDKGQPGHLLVHRLQAGSKSPVTVNGHTYTGIPTETCSSCHNRGKRVGVSYQGLMEFPYGSPFDEAGKKQPKLHTKKYLFIKDDLHHQIASREGNPEGGLLCQDCHTSIDMHGDGNIAGTTLAQVEIECSDCHGSPTRYPWQLPLGFGDEFAMEIGNTPRGTARKVPPYMRKGEVTKLADGESYLLTARGNPFGNVVRTKDDKVLVTSSSRSRCL</sequence>
<name>A0A450T557_9GAMM</name>
<reference evidence="3" key="1">
    <citation type="submission" date="2019-02" db="EMBL/GenBank/DDBJ databases">
        <authorList>
            <person name="Gruber-Vodicka R. H."/>
            <person name="Seah K. B. B."/>
        </authorList>
    </citation>
    <scope>NUCLEOTIDE SEQUENCE</scope>
    <source>
        <strain evidence="3">BECK_BZ165</strain>
    </source>
</reference>
<evidence type="ECO:0000256" key="2">
    <source>
        <dbReference type="SAM" id="SignalP"/>
    </source>
</evidence>
<protein>
    <submittedName>
        <fullName evidence="3">Uncharacterized protein</fullName>
    </submittedName>
</protein>
<feature type="chain" id="PRO_5019090227" evidence="2">
    <location>
        <begin position="33"/>
        <end position="488"/>
    </location>
</feature>